<gene>
    <name evidence="1" type="ORF">B7P43_G13454</name>
</gene>
<feature type="non-terminal residue" evidence="1">
    <location>
        <position position="1"/>
    </location>
</feature>
<keyword evidence="2" id="KW-1185">Reference proteome</keyword>
<dbReference type="AlphaFoldDB" id="A0A2J7RRH7"/>
<dbReference type="PANTHER" id="PTHR45913">
    <property type="entry name" value="EPM2A-INTERACTING PROTEIN 1"/>
    <property type="match status" value="1"/>
</dbReference>
<sequence length="406" mass="46319">LQLDESTDISYVAQLCVFVRMVFGDFTVKEDFVKLLPLHERTRGEDIFNVFLKFVKEYNLPLSKLVAITTDGAPSITGRNNGFLALCAKDESFPSVLSYHCIIHQEALCAKVLKFDHVMNVVTRVVNYIRSSSTRHRLFRNLLNVSDTEHGDIIFHADIRSLGTGKTLERFCCLLDEVRDFLKSSPGQYYQELDAISSLLDLAFLTGITSKLNELNLELQGKDHNISSISVVTTFQKKLKLWIAHLNKFLLTFSAYEILVMDTIKEHLEMLQQKFNKYFGESVQDFDWVHDPFVANSEHLPIKIQEELADLKADRTLKLRLLEVPLDTFWLAIRSGYPAISEMAVNVLLPFSTTYLCELDSSTLTESKTSKRERLKSIDEEMRLALSTIPPRISRLCAATQAQVSH</sequence>
<dbReference type="InParanoid" id="A0A2J7RRH7"/>
<dbReference type="EMBL" id="NEVH01000607">
    <property type="protein sequence ID" value="PNF43415.1"/>
    <property type="molecule type" value="Genomic_DNA"/>
</dbReference>
<reference evidence="1 2" key="1">
    <citation type="submission" date="2017-12" db="EMBL/GenBank/DDBJ databases">
        <title>Hemimetabolous genomes reveal molecular basis of termite eusociality.</title>
        <authorList>
            <person name="Harrison M.C."/>
            <person name="Jongepier E."/>
            <person name="Robertson H.M."/>
            <person name="Arning N."/>
            <person name="Bitard-Feildel T."/>
            <person name="Chao H."/>
            <person name="Childers C.P."/>
            <person name="Dinh H."/>
            <person name="Doddapaneni H."/>
            <person name="Dugan S."/>
            <person name="Gowin J."/>
            <person name="Greiner C."/>
            <person name="Han Y."/>
            <person name="Hu H."/>
            <person name="Hughes D.S.T."/>
            <person name="Huylmans A.-K."/>
            <person name="Kemena C."/>
            <person name="Kremer L.P.M."/>
            <person name="Lee S.L."/>
            <person name="Lopez-Ezquerra A."/>
            <person name="Mallet L."/>
            <person name="Monroy-Kuhn J.M."/>
            <person name="Moser A."/>
            <person name="Murali S.C."/>
            <person name="Muzny D.M."/>
            <person name="Otani S."/>
            <person name="Piulachs M.-D."/>
            <person name="Poelchau M."/>
            <person name="Qu J."/>
            <person name="Schaub F."/>
            <person name="Wada-Katsumata A."/>
            <person name="Worley K.C."/>
            <person name="Xie Q."/>
            <person name="Ylla G."/>
            <person name="Poulsen M."/>
            <person name="Gibbs R.A."/>
            <person name="Schal C."/>
            <person name="Richards S."/>
            <person name="Belles X."/>
            <person name="Korb J."/>
            <person name="Bornberg-Bauer E."/>
        </authorList>
    </citation>
    <scope>NUCLEOTIDE SEQUENCE [LARGE SCALE GENOMIC DNA]</scope>
    <source>
        <tissue evidence="1">Whole body</tissue>
    </source>
</reference>
<name>A0A2J7RRH7_9NEOP</name>
<comment type="caution">
    <text evidence="1">The sequence shown here is derived from an EMBL/GenBank/DDBJ whole genome shotgun (WGS) entry which is preliminary data.</text>
</comment>
<dbReference type="PANTHER" id="PTHR45913:SF19">
    <property type="entry name" value="LOW QUALITY PROTEIN: ZINC FINGER BED DOMAIN-CONTAINING PROTEIN 5-LIKE"/>
    <property type="match status" value="1"/>
</dbReference>
<dbReference type="OrthoDB" id="6743767at2759"/>
<dbReference type="InterPro" id="IPR012337">
    <property type="entry name" value="RNaseH-like_sf"/>
</dbReference>
<dbReference type="Proteomes" id="UP000235965">
    <property type="component" value="Unassembled WGS sequence"/>
</dbReference>
<evidence type="ECO:0000313" key="2">
    <source>
        <dbReference type="Proteomes" id="UP000235965"/>
    </source>
</evidence>
<dbReference type="SUPFAM" id="SSF53098">
    <property type="entry name" value="Ribonuclease H-like"/>
    <property type="match status" value="1"/>
</dbReference>
<protein>
    <recommendedName>
        <fullName evidence="3">HAT C-terminal dimerisation domain-containing protein</fullName>
    </recommendedName>
</protein>
<dbReference type="STRING" id="105785.A0A2J7RRH7"/>
<organism evidence="1 2">
    <name type="scientific">Cryptotermes secundus</name>
    <dbReference type="NCBI Taxonomy" id="105785"/>
    <lineage>
        <taxon>Eukaryota</taxon>
        <taxon>Metazoa</taxon>
        <taxon>Ecdysozoa</taxon>
        <taxon>Arthropoda</taxon>
        <taxon>Hexapoda</taxon>
        <taxon>Insecta</taxon>
        <taxon>Pterygota</taxon>
        <taxon>Neoptera</taxon>
        <taxon>Polyneoptera</taxon>
        <taxon>Dictyoptera</taxon>
        <taxon>Blattodea</taxon>
        <taxon>Blattoidea</taxon>
        <taxon>Termitoidae</taxon>
        <taxon>Kalotermitidae</taxon>
        <taxon>Cryptotermitinae</taxon>
        <taxon>Cryptotermes</taxon>
    </lineage>
</organism>
<evidence type="ECO:0008006" key="3">
    <source>
        <dbReference type="Google" id="ProtNLM"/>
    </source>
</evidence>
<accession>A0A2J7RRH7</accession>
<proteinExistence type="predicted"/>
<evidence type="ECO:0000313" key="1">
    <source>
        <dbReference type="EMBL" id="PNF43415.1"/>
    </source>
</evidence>